<protein>
    <submittedName>
        <fullName evidence="2">Uncharacterized protein</fullName>
    </submittedName>
</protein>
<dbReference type="PROSITE" id="PS51257">
    <property type="entry name" value="PROKAR_LIPOPROTEIN"/>
    <property type="match status" value="1"/>
</dbReference>
<keyword evidence="3" id="KW-1185">Reference proteome</keyword>
<dbReference type="AlphaFoldDB" id="A0ABC8REA8"/>
<name>A0ABC8REA8_9AQUA</name>
<gene>
    <name evidence="2" type="ORF">ILEXP_LOCUS10240</name>
</gene>
<evidence type="ECO:0000313" key="3">
    <source>
        <dbReference type="Proteomes" id="UP001642360"/>
    </source>
</evidence>
<dbReference type="Proteomes" id="UP001642360">
    <property type="component" value="Unassembled WGS sequence"/>
</dbReference>
<comment type="caution">
    <text evidence="2">The sequence shown here is derived from an EMBL/GenBank/DDBJ whole genome shotgun (WGS) entry which is preliminary data.</text>
</comment>
<feature type="region of interest" description="Disordered" evidence="1">
    <location>
        <begin position="88"/>
        <end position="107"/>
    </location>
</feature>
<organism evidence="2 3">
    <name type="scientific">Ilex paraguariensis</name>
    <name type="common">yerba mate</name>
    <dbReference type="NCBI Taxonomy" id="185542"/>
    <lineage>
        <taxon>Eukaryota</taxon>
        <taxon>Viridiplantae</taxon>
        <taxon>Streptophyta</taxon>
        <taxon>Embryophyta</taxon>
        <taxon>Tracheophyta</taxon>
        <taxon>Spermatophyta</taxon>
        <taxon>Magnoliopsida</taxon>
        <taxon>eudicotyledons</taxon>
        <taxon>Gunneridae</taxon>
        <taxon>Pentapetalae</taxon>
        <taxon>asterids</taxon>
        <taxon>campanulids</taxon>
        <taxon>Aquifoliales</taxon>
        <taxon>Aquifoliaceae</taxon>
        <taxon>Ilex</taxon>
    </lineage>
</organism>
<proteinExistence type="predicted"/>
<sequence>MGASKTQEQFDIALLLLETRKPSIFQFPFPISGGCAPSEHPKNEQKWPATPELQNGEEYAGLPTSKQARHSNGEPAVLLTKKLRTIDLSPSPHLPSKSCTSSGGSGKISLECRLVEDELPPSPF</sequence>
<reference evidence="2 3" key="1">
    <citation type="submission" date="2024-02" db="EMBL/GenBank/DDBJ databases">
        <authorList>
            <person name="Vignale AGUSTIN F."/>
            <person name="Sosa J E."/>
            <person name="Modenutti C."/>
        </authorList>
    </citation>
    <scope>NUCLEOTIDE SEQUENCE [LARGE SCALE GENOMIC DNA]</scope>
</reference>
<dbReference type="EMBL" id="CAUOFW020001236">
    <property type="protein sequence ID" value="CAK9142556.1"/>
    <property type="molecule type" value="Genomic_DNA"/>
</dbReference>
<evidence type="ECO:0000313" key="2">
    <source>
        <dbReference type="EMBL" id="CAK9142556.1"/>
    </source>
</evidence>
<evidence type="ECO:0000256" key="1">
    <source>
        <dbReference type="SAM" id="MobiDB-lite"/>
    </source>
</evidence>
<accession>A0ABC8REA8</accession>
<feature type="region of interest" description="Disordered" evidence="1">
    <location>
        <begin position="35"/>
        <end position="57"/>
    </location>
</feature>